<dbReference type="GO" id="GO:0006357">
    <property type="term" value="P:regulation of transcription by RNA polymerase II"/>
    <property type="evidence" value="ECO:0007669"/>
    <property type="project" value="InterPro"/>
</dbReference>
<reference evidence="11" key="1">
    <citation type="submission" date="2015-05" db="EMBL/GenBank/DDBJ databases">
        <authorList>
            <person name="Fogelqvist Johan"/>
        </authorList>
    </citation>
    <scope>NUCLEOTIDE SEQUENCE [LARGE SCALE GENOMIC DNA]</scope>
</reference>
<feature type="region of interest" description="Disordered" evidence="9">
    <location>
        <begin position="1"/>
        <end position="25"/>
    </location>
</feature>
<keyword evidence="4 8" id="KW-0805">Transcription regulation</keyword>
<feature type="region of interest" description="Disordered" evidence="9">
    <location>
        <begin position="141"/>
        <end position="160"/>
    </location>
</feature>
<evidence type="ECO:0000256" key="8">
    <source>
        <dbReference type="RuleBase" id="RU364140"/>
    </source>
</evidence>
<comment type="subcellular location">
    <subcellularLocation>
        <location evidence="1 8">Nucleus</location>
    </subcellularLocation>
</comment>
<feature type="region of interest" description="Disordered" evidence="9">
    <location>
        <begin position="341"/>
        <end position="361"/>
    </location>
</feature>
<feature type="region of interest" description="Disordered" evidence="9">
    <location>
        <begin position="54"/>
        <end position="75"/>
    </location>
</feature>
<dbReference type="GO" id="GO:0003712">
    <property type="term" value="F:transcription coregulator activity"/>
    <property type="evidence" value="ECO:0007669"/>
    <property type="project" value="InterPro"/>
</dbReference>
<gene>
    <name evidence="8" type="primary">MED17</name>
    <name evidence="10" type="ORF">BN1723_003436</name>
</gene>
<dbReference type="Pfam" id="PF10156">
    <property type="entry name" value="Med17"/>
    <property type="match status" value="2"/>
</dbReference>
<keyword evidence="8" id="KW-0010">Activator</keyword>
<name>A0A0G4LYS3_VERLO</name>
<evidence type="ECO:0000256" key="6">
    <source>
        <dbReference type="ARBA" id="ARBA00023242"/>
    </source>
</evidence>
<evidence type="ECO:0000256" key="3">
    <source>
        <dbReference type="ARBA" id="ARBA00019610"/>
    </source>
</evidence>
<comment type="function">
    <text evidence="8">Component of the Mediator complex, a coactivator involved in the regulated transcription of nearly all RNA polymerase II-dependent genes. Mediator functions as a bridge to convey information from gene-specific regulatory proteins to the basal RNA polymerase II transcription machinery. Mediator is recruited to promoters by direct interactions with regulatory proteins and serves as a scaffold for the assembly of a functional preinitiation complex with RNA polymerase II and the general transcription factors.</text>
</comment>
<dbReference type="InterPro" id="IPR019313">
    <property type="entry name" value="Mediator_Med17"/>
</dbReference>
<feature type="region of interest" description="Disordered" evidence="9">
    <location>
        <begin position="283"/>
        <end position="307"/>
    </location>
</feature>
<sequence>MANNPTQSPYTSLRPPPIGSRKPKNLGEFIGRIQAERGFRNVTEASLREEVAAKTNGEAKEDDVQMSVTDDEDVEEAKDIHTVKGEIMRNIDAAHNTDMVALDFVSLLLTKHNPNQAGVTLSQALRDFAGIGTLGVSKFKDSEQAGDKRRREEKRQEAKEISQGWTLMEIERTKKAAEKSAAMLAKEVDREEKYWSEILAVKQNGWSMCRLPAERHTLGVRFGFTEASSEFRNNSLAPLRRGDDGSVVLEQGRAGVGCQRISVTLARDANRRHRHRHTTHPKRIMANNPTQSPYTSLRPPPIGSRKPKNLGEFIGRIQAERGFRNVTEASLREEVAAKTNGEAKEDDVQMSVTDDEDDEEAKDIHTVKGEIMRNIDAAHNTAMVALDFVSLLLTKHNPNQAGVTLSQALRDFAGIGTLGVSKFKDSEQAGDKRRREEKRQEAKEVSQGWTLMEIERTRKAAEKSAAMLAKEVDREEKYWSEILAVKQNGWSMCRLPAERHTLGVRFGFTEASSEFRNNSLAPLRRGDDGSVVLEQGRAGVGCQRISVTLARDGEISGRSATNSSILESAPLQERVLEARNTIFSQELWHELHREAHSLASYGVRASDRSITYEPKTGPSINISLDTLLGVAPTAQEKKPDTWHAEVTQLSLHVLLSYAHRENEVQRRRPGPPHQRRHEQHNQYHLIRPIISRAIHDVSVRQCTRLVGDLVRILRQSGIEEAAFTLNNPQFVLPNSDALTSTSSNRPTAAQALVNLLLAPSDFQLDVTLTPRARIQIRGRTWFLPLTTTQYQVHLLPPSNSTDATQNSLLTSCPPYRERDGYPDLQSLKVYLLTAIPRALADLYLPLAESLDSNPSQATTEPAEETSDPIWVKSVRGNAIQDSTRDAREVAFELDEKSNADGSERLTLKASGIWCEGSEARTKFEHFDGVPGGEGQASPTKVKEIIEAVVTAAEAV</sequence>
<evidence type="ECO:0000313" key="11">
    <source>
        <dbReference type="Proteomes" id="UP000045706"/>
    </source>
</evidence>
<evidence type="ECO:0000256" key="4">
    <source>
        <dbReference type="ARBA" id="ARBA00023015"/>
    </source>
</evidence>
<feature type="compositionally biased region" description="Basic and acidic residues" evidence="9">
    <location>
        <begin position="54"/>
        <end position="63"/>
    </location>
</feature>
<evidence type="ECO:0000256" key="2">
    <source>
        <dbReference type="ARBA" id="ARBA00005635"/>
    </source>
</evidence>
<dbReference type="Proteomes" id="UP000045706">
    <property type="component" value="Unassembled WGS sequence"/>
</dbReference>
<protein>
    <recommendedName>
        <fullName evidence="3 8">Mediator of RNA polymerase II transcription subunit 17</fullName>
    </recommendedName>
    <alternativeName>
        <fullName evidence="7 8">Mediator complex subunit 17</fullName>
    </alternativeName>
</protein>
<dbReference type="PANTHER" id="PTHR13114">
    <property type="entry name" value="MEDIATOR OF RNA POLYMERASE II TRANSCRIPTION SUBUNIT 17"/>
    <property type="match status" value="1"/>
</dbReference>
<evidence type="ECO:0000256" key="5">
    <source>
        <dbReference type="ARBA" id="ARBA00023163"/>
    </source>
</evidence>
<evidence type="ECO:0000256" key="9">
    <source>
        <dbReference type="SAM" id="MobiDB-lite"/>
    </source>
</evidence>
<organism evidence="10 11">
    <name type="scientific">Verticillium longisporum</name>
    <name type="common">Verticillium dahliae var. longisporum</name>
    <dbReference type="NCBI Taxonomy" id="100787"/>
    <lineage>
        <taxon>Eukaryota</taxon>
        <taxon>Fungi</taxon>
        <taxon>Dikarya</taxon>
        <taxon>Ascomycota</taxon>
        <taxon>Pezizomycotina</taxon>
        <taxon>Sordariomycetes</taxon>
        <taxon>Hypocreomycetidae</taxon>
        <taxon>Glomerellales</taxon>
        <taxon>Plectosphaerellaceae</taxon>
        <taxon>Verticillium</taxon>
    </lineage>
</organism>
<keyword evidence="6 8" id="KW-0539">Nucleus</keyword>
<proteinExistence type="inferred from homology"/>
<feature type="compositionally biased region" description="Polar residues" evidence="9">
    <location>
        <begin position="1"/>
        <end position="11"/>
    </location>
</feature>
<comment type="similarity">
    <text evidence="2 8">Belongs to the Mediator complex subunit 17 family.</text>
</comment>
<dbReference type="PANTHER" id="PTHR13114:SF7">
    <property type="entry name" value="MEDIATOR OF RNA POLYMERASE II TRANSCRIPTION SUBUNIT 17"/>
    <property type="match status" value="1"/>
</dbReference>
<dbReference type="GO" id="GO:0070847">
    <property type="term" value="C:core mediator complex"/>
    <property type="evidence" value="ECO:0007669"/>
    <property type="project" value="TreeGrafter"/>
</dbReference>
<accession>A0A0G4LYS3</accession>
<evidence type="ECO:0000256" key="7">
    <source>
        <dbReference type="ARBA" id="ARBA00032014"/>
    </source>
</evidence>
<evidence type="ECO:0000313" key="10">
    <source>
        <dbReference type="EMBL" id="CRK27248.1"/>
    </source>
</evidence>
<keyword evidence="5 8" id="KW-0804">Transcription</keyword>
<comment type="subunit">
    <text evidence="8">Component of the Mediator complex.</text>
</comment>
<dbReference type="EMBL" id="CVQI01020001">
    <property type="protein sequence ID" value="CRK27248.1"/>
    <property type="molecule type" value="Genomic_DNA"/>
</dbReference>
<dbReference type="AlphaFoldDB" id="A0A0G4LYS3"/>
<evidence type="ECO:0000256" key="1">
    <source>
        <dbReference type="ARBA" id="ARBA00004123"/>
    </source>
</evidence>
<dbReference type="Gene3D" id="6.10.250.2620">
    <property type="match status" value="2"/>
</dbReference>
<dbReference type="GO" id="GO:0016592">
    <property type="term" value="C:mediator complex"/>
    <property type="evidence" value="ECO:0007669"/>
    <property type="project" value="InterPro"/>
</dbReference>